<dbReference type="EMBL" id="GU305886">
    <property type="protein sequence ID" value="ADF47433.1"/>
    <property type="molecule type" value="mRNA"/>
</dbReference>
<feature type="domain" description="Tudor" evidence="1">
    <location>
        <begin position="71"/>
        <end position="130"/>
    </location>
</feature>
<dbReference type="InterPro" id="IPR050621">
    <property type="entry name" value="Tudor_domain_containing"/>
</dbReference>
<dbReference type="Pfam" id="PF00567">
    <property type="entry name" value="TUDOR"/>
    <property type="match status" value="2"/>
</dbReference>
<gene>
    <name evidence="2" type="primary">TDRD-1</name>
</gene>
<dbReference type="PROSITE" id="PS50304">
    <property type="entry name" value="TUDOR"/>
    <property type="match status" value="2"/>
</dbReference>
<dbReference type="PANTHER" id="PTHR22948:SF29">
    <property type="entry name" value="FI02030P-RELATED"/>
    <property type="match status" value="1"/>
</dbReference>
<dbReference type="SMART" id="SM00333">
    <property type="entry name" value="TUDOR"/>
    <property type="match status" value="2"/>
</dbReference>
<feature type="domain" description="Tudor" evidence="1">
    <location>
        <begin position="302"/>
        <end position="361"/>
    </location>
</feature>
<dbReference type="FunFam" id="2.30.30.140:FF:000018">
    <property type="entry name" value="Serine/threonine-protein kinase 31"/>
    <property type="match status" value="2"/>
</dbReference>
<dbReference type="SUPFAM" id="SSF63748">
    <property type="entry name" value="Tudor/PWWP/MBT"/>
    <property type="match status" value="2"/>
</dbReference>
<protein>
    <submittedName>
        <fullName evidence="2">Tudor domain-1</fullName>
    </submittedName>
</protein>
<sequence length="431" mass="50247">MLCEKSMKYPKNITLKGRFTHYENNGYLYFNSKDENDLERHCIFTCLANLNNSYSKENNYYRNYLYLQEIDYKVGDVYAAIYPQDKMFYRVKILQILDFEKVLVCFIDYGNTEIIAKAELATLPHQISHIKPLALLCKIPNIKLIFDKSFMKIIQELCVNDISITIESRTKMKIVNEGGLVENLEVNLINFQYNGHSIRDYLLRNKIAENFDEIYEEISLWPNDDVDVESQIKLSTKQDNSSTCNISPSLEYSKSVIITSVSSECNIFVHDFSKSVKTKLESLQAHISKVVENFKIQISDNMFNKRSMYLAQFSEDSLWYRCKISNFDSTYGFLVQYIDFGNSEYKTSLSELMLLSRDMGSDAIYLIDEDPIAQQCQLSSEVIMTFPSSINIRKYLIKKFVEPVKKLTITYHITEEPAIRNKKNPQSFYSV</sequence>
<dbReference type="PANTHER" id="PTHR22948">
    <property type="entry name" value="TUDOR DOMAIN CONTAINING PROTEIN"/>
    <property type="match status" value="1"/>
</dbReference>
<accession>D5JG63</accession>
<name>D5JG63_DUGJA</name>
<dbReference type="AlphaFoldDB" id="D5JG63"/>
<dbReference type="Gene3D" id="2.30.30.140">
    <property type="match status" value="2"/>
</dbReference>
<organism evidence="2">
    <name type="scientific">Dugesia japonica</name>
    <name type="common">Planarian</name>
    <dbReference type="NCBI Taxonomy" id="6161"/>
    <lineage>
        <taxon>Eukaryota</taxon>
        <taxon>Metazoa</taxon>
        <taxon>Spiralia</taxon>
        <taxon>Lophotrochozoa</taxon>
        <taxon>Platyhelminthes</taxon>
        <taxon>Rhabditophora</taxon>
        <taxon>Seriata</taxon>
        <taxon>Tricladida</taxon>
        <taxon>Continenticola</taxon>
        <taxon>Geoplanoidea</taxon>
        <taxon>Dugesiidae</taxon>
        <taxon>Dugesia</taxon>
    </lineage>
</organism>
<dbReference type="InterPro" id="IPR002999">
    <property type="entry name" value="Tudor"/>
</dbReference>
<proteinExistence type="evidence at transcript level"/>
<reference evidence="2" key="1">
    <citation type="journal article" date="2010" name="Dev. Biol.">
        <title>Different requirements for conserved post-transcriptional regulators in planarian regeneration and stem cell maintenance.</title>
        <authorList>
            <person name="Rouhana L."/>
            <person name="Shibata N."/>
            <person name="Nishimura O."/>
            <person name="Agata K."/>
        </authorList>
    </citation>
    <scope>NUCLEOTIDE SEQUENCE</scope>
</reference>
<evidence type="ECO:0000259" key="1">
    <source>
        <dbReference type="PROSITE" id="PS50304"/>
    </source>
</evidence>
<evidence type="ECO:0000313" key="2">
    <source>
        <dbReference type="EMBL" id="ADF47433.1"/>
    </source>
</evidence>